<protein>
    <recommendedName>
        <fullName evidence="4">ClpP protease-like protein</fullName>
    </recommendedName>
</protein>
<feature type="chain" id="PRO_5019768779" description="ClpP protease-like protein" evidence="1">
    <location>
        <begin position="26"/>
        <end position="329"/>
    </location>
</feature>
<dbReference type="InterPro" id="IPR029045">
    <property type="entry name" value="ClpP/crotonase-like_dom_sf"/>
</dbReference>
<dbReference type="RefSeq" id="WP_124962381.1">
    <property type="nucleotide sequence ID" value="NZ_BHVV01000001.1"/>
</dbReference>
<evidence type="ECO:0000313" key="3">
    <source>
        <dbReference type="Proteomes" id="UP000268908"/>
    </source>
</evidence>
<name>A0A497XMM3_9PROT</name>
<accession>A0A497XMM3</accession>
<dbReference type="SUPFAM" id="SSF52096">
    <property type="entry name" value="ClpP/crotonase"/>
    <property type="match status" value="1"/>
</dbReference>
<dbReference type="OrthoDB" id="6034073at2"/>
<keyword evidence="1" id="KW-0732">Signal</keyword>
<sequence length="329" mass="36044">MPSSHQLFCYAIAGAMLLGACHQSAADPPASTKANISDHRESDVIAQSQPLVSGAASLSCDYDYQGRTDRILNSINSDEIRKLVRDCVNAGRNMVHLYYKGAIGSDLKPLLLALHQVLSDEGIRTRIFEIDSSGGDVDATMATGEELSNGNWAVWVNREARCYSACVLLLAAGTHRSISGQVGIHRMLNPKSRARTPAELQVELESRLNAVKNYLTRYGANPALADLMMTIPSREIRVLSQAELDHFGLNGKNSVKADLARLDVARRCGDDFVQRWDEYGQAIKSCSMSGKQGLEDKRNFVACMNRIHDRLGFPDSKCPNDGPLRLPAP</sequence>
<keyword evidence="3" id="KW-1185">Reference proteome</keyword>
<organism evidence="2 3">
    <name type="scientific">Sulfurisoma sediminicola</name>
    <dbReference type="NCBI Taxonomy" id="1381557"/>
    <lineage>
        <taxon>Bacteria</taxon>
        <taxon>Pseudomonadati</taxon>
        <taxon>Pseudomonadota</taxon>
        <taxon>Betaproteobacteria</taxon>
        <taxon>Nitrosomonadales</taxon>
        <taxon>Sterolibacteriaceae</taxon>
        <taxon>Sulfurisoma</taxon>
    </lineage>
</organism>
<evidence type="ECO:0000256" key="1">
    <source>
        <dbReference type="SAM" id="SignalP"/>
    </source>
</evidence>
<dbReference type="AlphaFoldDB" id="A0A497XMM3"/>
<dbReference type="Gene3D" id="3.90.226.10">
    <property type="entry name" value="2-enoyl-CoA Hydratase, Chain A, domain 1"/>
    <property type="match status" value="1"/>
</dbReference>
<feature type="signal peptide" evidence="1">
    <location>
        <begin position="1"/>
        <end position="25"/>
    </location>
</feature>
<proteinExistence type="predicted"/>
<dbReference type="EMBL" id="RCCI01000004">
    <property type="protein sequence ID" value="RLJ67708.1"/>
    <property type="molecule type" value="Genomic_DNA"/>
</dbReference>
<dbReference type="Proteomes" id="UP000268908">
    <property type="component" value="Unassembled WGS sequence"/>
</dbReference>
<evidence type="ECO:0008006" key="4">
    <source>
        <dbReference type="Google" id="ProtNLM"/>
    </source>
</evidence>
<gene>
    <name evidence="2" type="ORF">DFR35_0257</name>
</gene>
<reference evidence="2 3" key="1">
    <citation type="submission" date="2018-10" db="EMBL/GenBank/DDBJ databases">
        <title>Genomic Encyclopedia of Type Strains, Phase IV (KMG-IV): sequencing the most valuable type-strain genomes for metagenomic binning, comparative biology and taxonomic classification.</title>
        <authorList>
            <person name="Goeker M."/>
        </authorList>
    </citation>
    <scope>NUCLEOTIDE SEQUENCE [LARGE SCALE GENOMIC DNA]</scope>
    <source>
        <strain evidence="2 3">DSM 26916</strain>
    </source>
</reference>
<comment type="caution">
    <text evidence="2">The sequence shown here is derived from an EMBL/GenBank/DDBJ whole genome shotgun (WGS) entry which is preliminary data.</text>
</comment>
<evidence type="ECO:0000313" key="2">
    <source>
        <dbReference type="EMBL" id="RLJ67708.1"/>
    </source>
</evidence>